<keyword evidence="9" id="KW-0862">Zinc</keyword>
<comment type="cofactor">
    <cofactor evidence="1">
        <name>Co(2+)</name>
        <dbReference type="ChEBI" id="CHEBI:48828"/>
    </cofactor>
</comment>
<evidence type="ECO:0000256" key="4">
    <source>
        <dbReference type="ARBA" id="ARBA00006247"/>
    </source>
</evidence>
<feature type="domain" description="Peptidase M20 dimerisation" evidence="12">
    <location>
        <begin position="181"/>
        <end position="279"/>
    </location>
</feature>
<dbReference type="InterPro" id="IPR036264">
    <property type="entry name" value="Bact_exopeptidase_dim_dom"/>
</dbReference>
<dbReference type="InterPro" id="IPR002933">
    <property type="entry name" value="Peptidase_M20"/>
</dbReference>
<dbReference type="AlphaFoldDB" id="A0A848KYG7"/>
<dbReference type="SUPFAM" id="SSF55031">
    <property type="entry name" value="Bacterial exopeptidase dimerisation domain"/>
    <property type="match status" value="1"/>
</dbReference>
<dbReference type="PROSITE" id="PS00758">
    <property type="entry name" value="ARGE_DAPE_CPG2_1"/>
    <property type="match status" value="1"/>
</dbReference>
<comment type="cofactor">
    <cofactor evidence="2">
        <name>Zn(2+)</name>
        <dbReference type="ChEBI" id="CHEBI:29105"/>
    </cofactor>
</comment>
<comment type="catalytic activity">
    <reaction evidence="11">
        <text>N-succinyl-(2S,6S)-2,6-diaminopimelate + H2O = (2S,6S)-2,6-diaminopimelate + succinate</text>
        <dbReference type="Rhea" id="RHEA:22608"/>
        <dbReference type="ChEBI" id="CHEBI:15377"/>
        <dbReference type="ChEBI" id="CHEBI:30031"/>
        <dbReference type="ChEBI" id="CHEBI:57609"/>
        <dbReference type="ChEBI" id="CHEBI:58087"/>
        <dbReference type="EC" id="3.5.1.18"/>
    </reaction>
</comment>
<dbReference type="EMBL" id="JABBNB010000025">
    <property type="protein sequence ID" value="NMO03636.1"/>
    <property type="molecule type" value="Genomic_DNA"/>
</dbReference>
<evidence type="ECO:0000256" key="8">
    <source>
        <dbReference type="ARBA" id="ARBA00022801"/>
    </source>
</evidence>
<sequence length="384" mass="39440">MTAIERFIDTDALTELTVALVETASENPGGTEAAAVAVLEKACAELGLTTSTHEVEPGRPNMTATLSGGNGPGLMFLGHSDVVPAGPGWTDDPYRARIVDGRIIGRGTSDMKGGLAAIAIAMGALASTGVELSGPVELVATVDEEEMGLGARNYVAHQSDSRFVGCVVAEPTNMRIVHGCRGAAYLHIDVTGRAAHSGRTSDGRSAIDAAAAIIDLIHDDEPAVDPILGPGSWNVGLIQGGQGISIVAPSCYLGVDRRLAPGERMDDIARIVRAKIEAAGIVGDGIGVELRPTPDTPAFVTSPDDPLVVDAAAVLDELALPSGLTTWSAACDGGFINGELGIPTIVLGPGDINTQAHQADESVSIDELVCAAQVYLRLATRMLG</sequence>
<evidence type="ECO:0000256" key="5">
    <source>
        <dbReference type="ARBA" id="ARBA00011921"/>
    </source>
</evidence>
<dbReference type="Proteomes" id="UP000550729">
    <property type="component" value="Unassembled WGS sequence"/>
</dbReference>
<comment type="similarity">
    <text evidence="4">Belongs to the peptidase M20A family.</text>
</comment>
<dbReference type="InterPro" id="IPR001261">
    <property type="entry name" value="ArgE/DapE_CS"/>
</dbReference>
<keyword evidence="7" id="KW-0479">Metal-binding</keyword>
<dbReference type="CDD" id="cd08659">
    <property type="entry name" value="M20_ArgE_DapE-like"/>
    <property type="match status" value="1"/>
</dbReference>
<dbReference type="PANTHER" id="PTHR43808:SF32">
    <property type="entry name" value="ARGE_DAPE-RELATED DEACYLASE"/>
    <property type="match status" value="1"/>
</dbReference>
<dbReference type="RefSeq" id="WP_170196138.1">
    <property type="nucleotide sequence ID" value="NZ_JABBNB010000025.1"/>
</dbReference>
<evidence type="ECO:0000256" key="2">
    <source>
        <dbReference type="ARBA" id="ARBA00001947"/>
    </source>
</evidence>
<accession>A0A848KYG7</accession>
<evidence type="ECO:0000256" key="6">
    <source>
        <dbReference type="ARBA" id="ARBA00016853"/>
    </source>
</evidence>
<evidence type="ECO:0000256" key="10">
    <source>
        <dbReference type="ARBA" id="ARBA00023285"/>
    </source>
</evidence>
<dbReference type="GO" id="GO:0009089">
    <property type="term" value="P:lysine biosynthetic process via diaminopimelate"/>
    <property type="evidence" value="ECO:0007669"/>
    <property type="project" value="UniProtKB-UniPathway"/>
</dbReference>
<dbReference type="GO" id="GO:0046872">
    <property type="term" value="F:metal ion binding"/>
    <property type="evidence" value="ECO:0007669"/>
    <property type="project" value="UniProtKB-KW"/>
</dbReference>
<protein>
    <recommendedName>
        <fullName evidence="6">Probable succinyl-diaminopimelate desuccinylase</fullName>
        <ecNumber evidence="5">3.5.1.18</ecNumber>
    </recommendedName>
</protein>
<dbReference type="NCBIfam" id="TIGR01910">
    <property type="entry name" value="DapE-ArgE"/>
    <property type="match status" value="1"/>
</dbReference>
<evidence type="ECO:0000256" key="7">
    <source>
        <dbReference type="ARBA" id="ARBA00022723"/>
    </source>
</evidence>
<dbReference type="InterPro" id="IPR050072">
    <property type="entry name" value="Peptidase_M20A"/>
</dbReference>
<proteinExistence type="inferred from homology"/>
<dbReference type="PANTHER" id="PTHR43808">
    <property type="entry name" value="ACETYLORNITHINE DEACETYLASE"/>
    <property type="match status" value="1"/>
</dbReference>
<evidence type="ECO:0000313" key="13">
    <source>
        <dbReference type="EMBL" id="NMO03636.1"/>
    </source>
</evidence>
<comment type="pathway">
    <text evidence="3">Amino-acid biosynthesis; L-lysine biosynthesis via DAP pathway; LL-2,6-diaminopimelate from (S)-tetrahydrodipicolinate (succinylase route): step 3/3.</text>
</comment>
<dbReference type="Pfam" id="PF07687">
    <property type="entry name" value="M20_dimer"/>
    <property type="match status" value="1"/>
</dbReference>
<keyword evidence="14" id="KW-1185">Reference proteome</keyword>
<dbReference type="EC" id="3.5.1.18" evidence="5"/>
<evidence type="ECO:0000256" key="9">
    <source>
        <dbReference type="ARBA" id="ARBA00022833"/>
    </source>
</evidence>
<dbReference type="UniPathway" id="UPA00034">
    <property type="reaction ID" value="UER00021"/>
</dbReference>
<dbReference type="PROSITE" id="PS00759">
    <property type="entry name" value="ARGE_DAPE_CPG2_2"/>
    <property type="match status" value="1"/>
</dbReference>
<keyword evidence="8" id="KW-0378">Hydrolase</keyword>
<evidence type="ECO:0000256" key="1">
    <source>
        <dbReference type="ARBA" id="ARBA00001941"/>
    </source>
</evidence>
<name>A0A848KYG7_9ACTN</name>
<evidence type="ECO:0000259" key="12">
    <source>
        <dbReference type="Pfam" id="PF07687"/>
    </source>
</evidence>
<gene>
    <name evidence="13" type="ORF">HH308_20685</name>
</gene>
<dbReference type="GO" id="GO:0009014">
    <property type="term" value="F:succinyl-diaminopimelate desuccinylase activity"/>
    <property type="evidence" value="ECO:0007669"/>
    <property type="project" value="UniProtKB-EC"/>
</dbReference>
<dbReference type="Gene3D" id="3.30.70.360">
    <property type="match status" value="1"/>
</dbReference>
<comment type="caution">
    <text evidence="13">The sequence shown here is derived from an EMBL/GenBank/DDBJ whole genome shotgun (WGS) entry which is preliminary data.</text>
</comment>
<dbReference type="SUPFAM" id="SSF53187">
    <property type="entry name" value="Zn-dependent exopeptidases"/>
    <property type="match status" value="1"/>
</dbReference>
<dbReference type="InterPro" id="IPR010182">
    <property type="entry name" value="ArgE/DapE"/>
</dbReference>
<evidence type="ECO:0000313" key="14">
    <source>
        <dbReference type="Proteomes" id="UP000550729"/>
    </source>
</evidence>
<evidence type="ECO:0000256" key="3">
    <source>
        <dbReference type="ARBA" id="ARBA00005130"/>
    </source>
</evidence>
<dbReference type="Gene3D" id="3.40.630.10">
    <property type="entry name" value="Zn peptidases"/>
    <property type="match status" value="1"/>
</dbReference>
<reference evidence="13 14" key="1">
    <citation type="submission" date="2020-04" db="EMBL/GenBank/DDBJ databases">
        <title>Gordonia sp. nov. TBRC 11910.</title>
        <authorList>
            <person name="Suriyachadkun C."/>
        </authorList>
    </citation>
    <scope>NUCLEOTIDE SEQUENCE [LARGE SCALE GENOMIC DNA]</scope>
    <source>
        <strain evidence="13 14">TBRC 11910</strain>
    </source>
</reference>
<evidence type="ECO:0000256" key="11">
    <source>
        <dbReference type="ARBA" id="ARBA00051301"/>
    </source>
</evidence>
<dbReference type="Pfam" id="PF01546">
    <property type="entry name" value="Peptidase_M20"/>
    <property type="match status" value="1"/>
</dbReference>
<keyword evidence="10" id="KW-0170">Cobalt</keyword>
<organism evidence="13 14">
    <name type="scientific">Gordonia asplenii</name>
    <dbReference type="NCBI Taxonomy" id="2725283"/>
    <lineage>
        <taxon>Bacteria</taxon>
        <taxon>Bacillati</taxon>
        <taxon>Actinomycetota</taxon>
        <taxon>Actinomycetes</taxon>
        <taxon>Mycobacteriales</taxon>
        <taxon>Gordoniaceae</taxon>
        <taxon>Gordonia</taxon>
    </lineage>
</organism>
<dbReference type="InterPro" id="IPR011650">
    <property type="entry name" value="Peptidase_M20_dimer"/>
</dbReference>